<sequence length="102" mass="11056">MLKTIGIIALTTLATFLSQAVEIVDRNTDSTSGKQMHICGVGVMSGLNVNKNRLLCNVVVREMPSLDDYSNSRLGMHVCSLGTEMLGIHVNDNEFLCSQLGN</sequence>
<dbReference type="OrthoDB" id="5510170at2"/>
<proteinExistence type="predicted"/>
<dbReference type="AlphaFoldDB" id="W7QCZ4"/>
<evidence type="ECO:0008006" key="4">
    <source>
        <dbReference type="Google" id="ProtNLM"/>
    </source>
</evidence>
<name>W7QCZ4_9ALTE</name>
<dbReference type="eggNOG" id="ENOG502ZI8N">
    <property type="taxonomic scope" value="Bacteria"/>
</dbReference>
<organism evidence="2 3">
    <name type="scientific">Catenovulum agarivorans DS-2</name>
    <dbReference type="NCBI Taxonomy" id="1328313"/>
    <lineage>
        <taxon>Bacteria</taxon>
        <taxon>Pseudomonadati</taxon>
        <taxon>Pseudomonadota</taxon>
        <taxon>Gammaproteobacteria</taxon>
        <taxon>Alteromonadales</taxon>
        <taxon>Alteromonadaceae</taxon>
        <taxon>Catenovulum</taxon>
    </lineage>
</organism>
<keyword evidence="1" id="KW-0732">Signal</keyword>
<evidence type="ECO:0000256" key="1">
    <source>
        <dbReference type="SAM" id="SignalP"/>
    </source>
</evidence>
<dbReference type="EMBL" id="ARZY01000009">
    <property type="protein sequence ID" value="EWH10764.1"/>
    <property type="molecule type" value="Genomic_DNA"/>
</dbReference>
<evidence type="ECO:0000313" key="3">
    <source>
        <dbReference type="Proteomes" id="UP000019276"/>
    </source>
</evidence>
<gene>
    <name evidence="2" type="ORF">DS2_06926</name>
</gene>
<keyword evidence="3" id="KW-1185">Reference proteome</keyword>
<feature type="chain" id="PRO_5004900667" description="Secreted protein" evidence="1">
    <location>
        <begin position="21"/>
        <end position="102"/>
    </location>
</feature>
<reference evidence="2 3" key="1">
    <citation type="journal article" date="2014" name="Genome Announc.">
        <title>Draft Genome Sequence of the Agar-Degrading Bacterium Catenovulum sp. Strain DS-2, Isolated from Intestines of Haliotis diversicolor.</title>
        <authorList>
            <person name="Shan D."/>
            <person name="Li X."/>
            <person name="Gu Z."/>
            <person name="Wei G."/>
            <person name="Gao Z."/>
            <person name="Shao Z."/>
        </authorList>
    </citation>
    <scope>NUCLEOTIDE SEQUENCE [LARGE SCALE GENOMIC DNA]</scope>
    <source>
        <strain evidence="2 3">DS-2</strain>
    </source>
</reference>
<accession>W7QCZ4</accession>
<comment type="caution">
    <text evidence="2">The sequence shown here is derived from an EMBL/GenBank/DDBJ whole genome shotgun (WGS) entry which is preliminary data.</text>
</comment>
<feature type="signal peptide" evidence="1">
    <location>
        <begin position="1"/>
        <end position="20"/>
    </location>
</feature>
<dbReference type="RefSeq" id="WP_035013959.1">
    <property type="nucleotide sequence ID" value="NZ_ARZY01000009.1"/>
</dbReference>
<protein>
    <recommendedName>
        <fullName evidence="4">Secreted protein</fullName>
    </recommendedName>
</protein>
<dbReference type="Proteomes" id="UP000019276">
    <property type="component" value="Unassembled WGS sequence"/>
</dbReference>
<evidence type="ECO:0000313" key="2">
    <source>
        <dbReference type="EMBL" id="EWH10764.1"/>
    </source>
</evidence>